<evidence type="ECO:0000313" key="2">
    <source>
        <dbReference type="Proteomes" id="UP000051952"/>
    </source>
</evidence>
<feature type="non-terminal residue" evidence="1">
    <location>
        <position position="1"/>
    </location>
</feature>
<dbReference type="VEuPathDB" id="TriTrypDB:BSAL_07775"/>
<protein>
    <submittedName>
        <fullName evidence="1">Uncharacterized protein</fullName>
    </submittedName>
</protein>
<organism evidence="1 2">
    <name type="scientific">Bodo saltans</name>
    <name type="common">Flagellated protozoan</name>
    <dbReference type="NCBI Taxonomy" id="75058"/>
    <lineage>
        <taxon>Eukaryota</taxon>
        <taxon>Discoba</taxon>
        <taxon>Euglenozoa</taxon>
        <taxon>Kinetoplastea</taxon>
        <taxon>Metakinetoplastina</taxon>
        <taxon>Eubodonida</taxon>
        <taxon>Bodonidae</taxon>
        <taxon>Bodo</taxon>
    </lineage>
</organism>
<dbReference type="EMBL" id="CYKH01001414">
    <property type="protein sequence ID" value="CUG86957.1"/>
    <property type="molecule type" value="Genomic_DNA"/>
</dbReference>
<reference evidence="2" key="1">
    <citation type="submission" date="2015-09" db="EMBL/GenBank/DDBJ databases">
        <authorList>
            <consortium name="Pathogen Informatics"/>
        </authorList>
    </citation>
    <scope>NUCLEOTIDE SEQUENCE [LARGE SCALE GENOMIC DNA]</scope>
    <source>
        <strain evidence="2">Lake Konstanz</strain>
    </source>
</reference>
<gene>
    <name evidence="1" type="ORF">BSAL_07775</name>
</gene>
<proteinExistence type="predicted"/>
<dbReference type="AlphaFoldDB" id="A0A0S4J9P9"/>
<accession>A0A0S4J9P9</accession>
<sequence length="258" mass="29083">SASSWDDAMKPLTSAEKYRQAFEDSRAKVHNDDQKKEGQVLPSEDIKNTLFADLCRDEEVEVVVRNLSPYEEALRSYTQDGQRDLAATIANYLNIRKERSPEQDNKILQPAKELPVGWEKYFQHGDENWTRLFVALNRILATPTEKAAKFEDIIAAYRNAGVKLPDLPEVERFFVSYYAPPEQDESEADDSCSETTSFDEEFAASLAIVEPRIPAAVQSPKNSLTITKDNSAAAFYPTSWETDGFTTSAMALEVIPQK</sequence>
<name>A0A0S4J9P9_BODSA</name>
<keyword evidence="2" id="KW-1185">Reference proteome</keyword>
<evidence type="ECO:0000313" key="1">
    <source>
        <dbReference type="EMBL" id="CUG86957.1"/>
    </source>
</evidence>
<dbReference type="Proteomes" id="UP000051952">
    <property type="component" value="Unassembled WGS sequence"/>
</dbReference>